<gene>
    <name evidence="3" type="primary">arfB</name>
    <name evidence="3" type="ORF">AB4874_07255</name>
</gene>
<sequence>MLRINDQITIEDWELVESFTRAQGPGGQNVNKVSTAVELRFEAERSPNLPPAVKSRLKRLAGRKWTLEGALLLQVQDTRSQARNREIARERLAELIRKACERPKRRIATKPTKGSQRRRLKAKTIRGEVKAMRGKVDDGE</sequence>
<dbReference type="InterPro" id="IPR045853">
    <property type="entry name" value="Pep_chain_release_fac_I_sf"/>
</dbReference>
<dbReference type="Gene3D" id="3.30.160.20">
    <property type="match status" value="1"/>
</dbReference>
<dbReference type="SUPFAM" id="SSF75620">
    <property type="entry name" value="Release factor"/>
    <property type="match status" value="1"/>
</dbReference>
<proteinExistence type="inferred from homology"/>
<dbReference type="PANTHER" id="PTHR47814">
    <property type="entry name" value="PEPTIDYL-TRNA HYDROLASE ARFB"/>
    <property type="match status" value="1"/>
</dbReference>
<organism evidence="3 4">
    <name type="scientific">Thioclava arctica</name>
    <dbReference type="NCBI Taxonomy" id="3238301"/>
    <lineage>
        <taxon>Bacteria</taxon>
        <taxon>Pseudomonadati</taxon>
        <taxon>Pseudomonadota</taxon>
        <taxon>Alphaproteobacteria</taxon>
        <taxon>Rhodobacterales</taxon>
        <taxon>Paracoccaceae</taxon>
        <taxon>Thioclava</taxon>
    </lineage>
</organism>
<accession>A0ABV3TKW5</accession>
<dbReference type="Proteomes" id="UP001557465">
    <property type="component" value="Unassembled WGS sequence"/>
</dbReference>
<evidence type="ECO:0000259" key="2">
    <source>
        <dbReference type="PROSITE" id="PS00745"/>
    </source>
</evidence>
<dbReference type="Pfam" id="PF00472">
    <property type="entry name" value="RF-1"/>
    <property type="match status" value="1"/>
</dbReference>
<protein>
    <submittedName>
        <fullName evidence="3">Alternative ribosome rescue aminoacyl-tRNA hydrolase ArfB</fullName>
        <ecNumber evidence="3">3.1.1.29</ecNumber>
    </submittedName>
</protein>
<dbReference type="RefSeq" id="WP_295534388.1">
    <property type="nucleotide sequence ID" value="NZ_JBFRYC010000003.1"/>
</dbReference>
<name>A0ABV3TKW5_9RHOB</name>
<dbReference type="EC" id="3.1.1.29" evidence="3"/>
<dbReference type="PROSITE" id="PS00745">
    <property type="entry name" value="RF_PROK_I"/>
    <property type="match status" value="1"/>
</dbReference>
<dbReference type="EMBL" id="JBFRYC010000003">
    <property type="protein sequence ID" value="MEX1661449.1"/>
    <property type="molecule type" value="Genomic_DNA"/>
</dbReference>
<keyword evidence="4" id="KW-1185">Reference proteome</keyword>
<evidence type="ECO:0000313" key="3">
    <source>
        <dbReference type="EMBL" id="MEX1661449.1"/>
    </source>
</evidence>
<feature type="domain" description="Prokaryotic-type class I peptide chain release factors" evidence="2">
    <location>
        <begin position="21"/>
        <end position="37"/>
    </location>
</feature>
<reference evidence="3 4" key="1">
    <citation type="journal article" date="2011" name="Int. J. Syst. Evol. Microbiol.">
        <title>Zhongshania antarctica gen. nov., sp. nov. and Zhongshania guokunii sp. nov., gammaproteobacteria respectively isolated from coastal attached (fast) ice and surface seawater of the Antarctic.</title>
        <authorList>
            <person name="Li H.J."/>
            <person name="Zhang X.Y."/>
            <person name="Chen C.X."/>
            <person name="Zhang Y.J."/>
            <person name="Gao Z.M."/>
            <person name="Yu Y."/>
            <person name="Chen X.L."/>
            <person name="Chen B."/>
            <person name="Zhang Y.Z."/>
        </authorList>
    </citation>
    <scope>NUCLEOTIDE SEQUENCE [LARGE SCALE GENOMIC DNA]</scope>
    <source>
        <strain evidence="3 4">15-R06ZXC-3</strain>
    </source>
</reference>
<evidence type="ECO:0000256" key="1">
    <source>
        <dbReference type="ARBA" id="ARBA00010835"/>
    </source>
</evidence>
<dbReference type="NCBIfam" id="NF006718">
    <property type="entry name" value="PRK09256.1"/>
    <property type="match status" value="1"/>
</dbReference>
<evidence type="ECO:0000313" key="4">
    <source>
        <dbReference type="Proteomes" id="UP001557465"/>
    </source>
</evidence>
<comment type="similarity">
    <text evidence="1">Belongs to the prokaryotic/mitochondrial release factor family.</text>
</comment>
<comment type="caution">
    <text evidence="3">The sequence shown here is derived from an EMBL/GenBank/DDBJ whole genome shotgun (WGS) entry which is preliminary data.</text>
</comment>
<dbReference type="InterPro" id="IPR000352">
    <property type="entry name" value="Pep_chain_release_fac_I"/>
</dbReference>
<dbReference type="GO" id="GO:0004045">
    <property type="term" value="F:peptidyl-tRNA hydrolase activity"/>
    <property type="evidence" value="ECO:0007669"/>
    <property type="project" value="UniProtKB-EC"/>
</dbReference>
<dbReference type="PANTHER" id="PTHR47814:SF1">
    <property type="entry name" value="PEPTIDYL-TRNA HYDROLASE ARFB"/>
    <property type="match status" value="1"/>
</dbReference>
<keyword evidence="3" id="KW-0378">Hydrolase</keyword>